<dbReference type="KEGG" id="ctes:O987_08035"/>
<evidence type="ECO:0000313" key="2">
    <source>
        <dbReference type="Proteomes" id="UP000028782"/>
    </source>
</evidence>
<name>A0A076PG68_COMTE</name>
<reference evidence="1 2" key="1">
    <citation type="journal article" date="2014" name="Genome Announc.">
        <title>Complete Genome Sequence of Polychlorinated Biphenyl Degrader Comamonas testosteroni TK102 (NBRC 109938).</title>
        <authorList>
            <person name="Fukuda K."/>
            <person name="Hosoyama A."/>
            <person name="Tsuchikane K."/>
            <person name="Ohji S."/>
            <person name="Yamazoe A."/>
            <person name="Fujita N."/>
            <person name="Shintani M."/>
            <person name="Kimbara K."/>
        </authorList>
    </citation>
    <scope>NUCLEOTIDE SEQUENCE [LARGE SCALE GENOMIC DNA]</scope>
    <source>
        <strain evidence="1">TK102</strain>
    </source>
</reference>
<organism evidence="1 2">
    <name type="scientific">Comamonas testosteroni TK102</name>
    <dbReference type="NCBI Taxonomy" id="1392005"/>
    <lineage>
        <taxon>Bacteria</taxon>
        <taxon>Pseudomonadati</taxon>
        <taxon>Pseudomonadota</taxon>
        <taxon>Betaproteobacteria</taxon>
        <taxon>Burkholderiales</taxon>
        <taxon>Comamonadaceae</taxon>
        <taxon>Comamonas</taxon>
    </lineage>
</organism>
<proteinExistence type="predicted"/>
<dbReference type="Proteomes" id="UP000028782">
    <property type="component" value="Chromosome"/>
</dbReference>
<sequence length="317" mass="36397">MNAGNSVKIAKLIKQHLLFCLLVLASYFLSHEVHSAEKQVRIMSWGRDSSEKSEIGVNEIRMGCASGPESCAKSIDARNLSGVDEVALSLGYQKEDNFLEKDLPGYLKLVADHPKVKEIGMDDFASFMGRLWSGTAAQKMLDFIQAMKKSSAIRFRVTVYDDELAKISMNEKLFPLQLRKKVDSVAFYLRYRDNVNQYDYLLRQVTSLFPNAKIYGGVYHYDRIDYIFCDENKRERCTKEQEMELFSLTLKKQLQLVGDKRLAGLEFYPGFIGEESTWGAWKKNAICRQNRIEDCVKNSQLMGAILRDEVLRFSAQR</sequence>
<dbReference type="HOGENOM" id="CLU_876364_0_0_4"/>
<accession>A0A076PG68</accession>
<gene>
    <name evidence="1" type="ORF">O987_08035</name>
</gene>
<dbReference type="AlphaFoldDB" id="A0A076PG68"/>
<evidence type="ECO:0000313" key="1">
    <source>
        <dbReference type="EMBL" id="AIJ45754.1"/>
    </source>
</evidence>
<protein>
    <submittedName>
        <fullName evidence="1">Uncharacterized protein</fullName>
    </submittedName>
</protein>
<dbReference type="EMBL" id="CP006704">
    <property type="protein sequence ID" value="AIJ45754.1"/>
    <property type="molecule type" value="Genomic_DNA"/>
</dbReference>